<name>A0ABT8M5S6_9EURY</name>
<accession>A0ABT8M5S6</accession>
<sequence length="210" mass="24435">MVWHALRETLPARSPQARRCREDSQKKMPRMSKHTVIGFLDECSPQTTANTRRMWSFDHPPFVKNTEKIRANTFAVLAVNGTSIITFRERSKQEDIREVLRAYRRANPGKRLIIVLDNFSSHHAVLVRQYAAGNNIRLVHIPPYSPDLNPIEQVWRAIKREVSATFVTGYEHMTATIARAFEKLAAKRTYWEKWVKKFLSPKYASKLLSE</sequence>
<dbReference type="NCBIfam" id="NF033545">
    <property type="entry name" value="transpos_IS630"/>
    <property type="match status" value="1"/>
</dbReference>
<evidence type="ECO:0000313" key="3">
    <source>
        <dbReference type="Proteomes" id="UP001168338"/>
    </source>
</evidence>
<proteinExistence type="predicted"/>
<dbReference type="Proteomes" id="UP001168338">
    <property type="component" value="Unassembled WGS sequence"/>
</dbReference>
<dbReference type="SUPFAM" id="SSF53098">
    <property type="entry name" value="Ribonuclease H-like"/>
    <property type="match status" value="1"/>
</dbReference>
<comment type="caution">
    <text evidence="2">The sequence shown here is derived from an EMBL/GenBank/DDBJ whole genome shotgun (WGS) entry which is preliminary data.</text>
</comment>
<dbReference type="InterPro" id="IPR047655">
    <property type="entry name" value="Transpos_IS630-like"/>
</dbReference>
<organism evidence="2 3">
    <name type="scientific">Methanoculleus frigidifontis</name>
    <dbReference type="NCBI Taxonomy" id="2584085"/>
    <lineage>
        <taxon>Archaea</taxon>
        <taxon>Methanobacteriati</taxon>
        <taxon>Methanobacteriota</taxon>
        <taxon>Stenosarchaea group</taxon>
        <taxon>Methanomicrobia</taxon>
        <taxon>Methanomicrobiales</taxon>
        <taxon>Methanomicrobiaceae</taxon>
        <taxon>Methanoculleus</taxon>
    </lineage>
</organism>
<dbReference type="Gene3D" id="3.30.420.10">
    <property type="entry name" value="Ribonuclease H-like superfamily/Ribonuclease H"/>
    <property type="match status" value="1"/>
</dbReference>
<dbReference type="InterPro" id="IPR038717">
    <property type="entry name" value="Tc1-like_DDE_dom"/>
</dbReference>
<gene>
    <name evidence="2" type="ORF">FGU65_00005</name>
</gene>
<dbReference type="InterPro" id="IPR036397">
    <property type="entry name" value="RNaseH_sf"/>
</dbReference>
<evidence type="ECO:0000259" key="1">
    <source>
        <dbReference type="Pfam" id="PF13358"/>
    </source>
</evidence>
<feature type="domain" description="Tc1-like transposase DDE" evidence="1">
    <location>
        <begin position="39"/>
        <end position="164"/>
    </location>
</feature>
<reference evidence="2" key="1">
    <citation type="submission" date="2019-05" db="EMBL/GenBank/DDBJ databases">
        <title>Methanoculleus sp. FWC-SCC1, a methanogenic archaeon isolated from deep marine cold seep.</title>
        <authorList>
            <person name="Chen Y.-W."/>
            <person name="Chen S.-C."/>
            <person name="Teng N.-H."/>
            <person name="Lai M.-C."/>
        </authorList>
    </citation>
    <scope>NUCLEOTIDE SEQUENCE</scope>
    <source>
        <strain evidence="2">FWC-SCC1</strain>
    </source>
</reference>
<keyword evidence="3" id="KW-1185">Reference proteome</keyword>
<evidence type="ECO:0000313" key="2">
    <source>
        <dbReference type="EMBL" id="MDN7023295.1"/>
    </source>
</evidence>
<dbReference type="EMBL" id="VCYH01000001">
    <property type="protein sequence ID" value="MDN7023295.1"/>
    <property type="molecule type" value="Genomic_DNA"/>
</dbReference>
<protein>
    <submittedName>
        <fullName evidence="2">IS630 family transposase</fullName>
    </submittedName>
</protein>
<dbReference type="InterPro" id="IPR012337">
    <property type="entry name" value="RNaseH-like_sf"/>
</dbReference>
<dbReference type="Pfam" id="PF13358">
    <property type="entry name" value="DDE_3"/>
    <property type="match status" value="1"/>
</dbReference>